<evidence type="ECO:0000256" key="6">
    <source>
        <dbReference type="ARBA" id="ARBA00022723"/>
    </source>
</evidence>
<dbReference type="InterPro" id="IPR006656">
    <property type="entry name" value="Mopterin_OxRdtase"/>
</dbReference>
<dbReference type="InterPro" id="IPR041854">
    <property type="entry name" value="BFD-like_2Fe2S-bd_dom_sf"/>
</dbReference>
<comment type="similarity">
    <text evidence="3">Belongs to the prokaryotic molybdopterin-containing oxidoreductase family. NasA/NapA/NarB subfamily.</text>
</comment>
<dbReference type="GO" id="GO:1990204">
    <property type="term" value="C:oxidoreductase complex"/>
    <property type="evidence" value="ECO:0007669"/>
    <property type="project" value="UniProtKB-ARBA"/>
</dbReference>
<evidence type="ECO:0000259" key="11">
    <source>
        <dbReference type="PROSITE" id="PS51669"/>
    </source>
</evidence>
<feature type="domain" description="4Fe-4S Mo/W bis-MGD-type" evidence="11">
    <location>
        <begin position="3"/>
        <end position="59"/>
    </location>
</feature>
<dbReference type="GO" id="GO:0043546">
    <property type="term" value="F:molybdopterin cofactor binding"/>
    <property type="evidence" value="ECO:0007669"/>
    <property type="project" value="InterPro"/>
</dbReference>
<dbReference type="GO" id="GO:0016491">
    <property type="term" value="F:oxidoreductase activity"/>
    <property type="evidence" value="ECO:0007669"/>
    <property type="project" value="UniProtKB-KW"/>
</dbReference>
<comment type="cofactor">
    <cofactor evidence="2">
        <name>[4Fe-4S] cluster</name>
        <dbReference type="ChEBI" id="CHEBI:49883"/>
    </cofactor>
</comment>
<dbReference type="Gene3D" id="2.40.40.20">
    <property type="match status" value="1"/>
</dbReference>
<dbReference type="CDD" id="cd02791">
    <property type="entry name" value="MopB_CT_Nitrate-R-NapA-like"/>
    <property type="match status" value="1"/>
</dbReference>
<dbReference type="Proteomes" id="UP000229757">
    <property type="component" value="Chromosome"/>
</dbReference>
<evidence type="ECO:0000313" key="13">
    <source>
        <dbReference type="Proteomes" id="UP000229757"/>
    </source>
</evidence>
<proteinExistence type="inferred from homology"/>
<name>A0A2K8KRM4_9GAMM</name>
<sequence>MNQTGLKTTCAYCGVGCGVTVPTENDRRVNVSGDAQHPANRGRLCVKGTHLGDVLPLKDRLLVPSVHGEPVSWDLASQTIADKIRQAQAQYGANSVAFYLSGQLLTEDYYAANKLAKGFLGTANVDTNSRLCMASAVAAHVRAFGEDAPPSCYEDVEIADLVVVTGSNLAWAHPVLFQRLQAARAEQPSKKMVVIDPRKTATALEADLHLAIKPGADGQLFNALLVYLDKHQACAREYIAEHVSGYAQTLAAATLDVGTDSRIQAELCGLPEADLLAFFALFAQTPKTTTLWSMGINQSESGVDKSNAIINVHLATGRIGQPGASAFSITGQPNAMGGREVGGLANQLAIHRGFDADSIAQVGAFWQASHMAQKPGLKAVDLFDACLAGDIKVLWIMATNPVASLPDANKIRAALAQVETLIVSEVVQSTDTLDCADIRLPALAWGEKDGTVTNSERTISRQRPFLIAPGQARADWWALATVAKKLGFSDAFAWHHAHEIFREHARLSRLNRATALSFDLSAVADLSLAEYQDWLPQQWPLDGTTRTPRLFGDGQFPSHDGRAQMVPISPISVDQPDGGDYILNTGRLRDQWHTMARTGYAMALNQHSPQFELHIHPNDAEHNAIVNGDLVAVRSDLGSFYALARIDAAQQPSELFAAMHWNRQFASHGGVANVIASRVDPISGQPASKHARVQLAKQTSQANGFLFIGDGQPAPDWLNELLWFKTHTRQGTLYRFFSLQQSLADFIALRSQDGTPCTMSLTDSSQQSAQWIGQDAGGLQFWLSIHRAATPWPDSLFLDRAAEQPNPGLSLNALLTGQQDDAPIRGKIVCTCFSVSDSQITDFLQSHAQASLSTLQTALCCGTNCGSCLTEVKTLVKDKASAQTASADALC</sequence>
<comment type="cofactor">
    <cofactor evidence="1">
        <name>Mo-bis(molybdopterin guanine dinucleotide)</name>
        <dbReference type="ChEBI" id="CHEBI:60539"/>
    </cofactor>
</comment>
<keyword evidence="10" id="KW-0534">Nitrate assimilation</keyword>
<keyword evidence="4" id="KW-0004">4Fe-4S</keyword>
<dbReference type="CDD" id="cd02754">
    <property type="entry name" value="MopB_Nitrate-R-NapA-like"/>
    <property type="match status" value="1"/>
</dbReference>
<keyword evidence="6" id="KW-0479">Metal-binding</keyword>
<dbReference type="GO" id="GO:0042128">
    <property type="term" value="P:nitrate assimilation"/>
    <property type="evidence" value="ECO:0007669"/>
    <property type="project" value="UniProtKB-KW"/>
</dbReference>
<evidence type="ECO:0000256" key="4">
    <source>
        <dbReference type="ARBA" id="ARBA00022485"/>
    </source>
</evidence>
<evidence type="ECO:0000256" key="1">
    <source>
        <dbReference type="ARBA" id="ARBA00001942"/>
    </source>
</evidence>
<evidence type="ECO:0000256" key="2">
    <source>
        <dbReference type="ARBA" id="ARBA00001966"/>
    </source>
</evidence>
<dbReference type="EMBL" id="CP011797">
    <property type="protein sequence ID" value="ATX77373.1"/>
    <property type="molecule type" value="Genomic_DNA"/>
</dbReference>
<dbReference type="Gene3D" id="1.10.10.1100">
    <property type="entry name" value="BFD-like [2Fe-2S]-binding domain"/>
    <property type="match status" value="1"/>
</dbReference>
<dbReference type="Gene3D" id="2.20.25.90">
    <property type="entry name" value="ADC-like domains"/>
    <property type="match status" value="1"/>
</dbReference>
<protein>
    <submittedName>
        <fullName evidence="12">Assimilatory nitrate reductase large subunit</fullName>
        <ecNumber evidence="12">1.7.99.4</ecNumber>
    </submittedName>
</protein>
<accession>A0A2K8KRM4</accession>
<keyword evidence="8" id="KW-0408">Iron</keyword>
<gene>
    <name evidence="12" type="ORF">REIFOR_02240</name>
</gene>
<dbReference type="PROSITE" id="PS00551">
    <property type="entry name" value="MOLYBDOPTERIN_PROK_1"/>
    <property type="match status" value="1"/>
</dbReference>
<dbReference type="Pfam" id="PF04324">
    <property type="entry name" value="Fer2_BFD"/>
    <property type="match status" value="1"/>
</dbReference>
<dbReference type="Pfam" id="PF00384">
    <property type="entry name" value="Molybdopterin"/>
    <property type="match status" value="1"/>
</dbReference>
<dbReference type="PROSITE" id="PS51669">
    <property type="entry name" value="4FE4S_MOW_BIS_MGD"/>
    <property type="match status" value="1"/>
</dbReference>
<dbReference type="Pfam" id="PF04879">
    <property type="entry name" value="Molybdop_Fe4S4"/>
    <property type="match status" value="1"/>
</dbReference>
<dbReference type="KEGG" id="rfo:REIFOR_02240"/>
<dbReference type="OrthoDB" id="9810782at2"/>
<dbReference type="InterPro" id="IPR006963">
    <property type="entry name" value="Mopterin_OxRdtase_4Fe-4S_dom"/>
</dbReference>
<evidence type="ECO:0000313" key="12">
    <source>
        <dbReference type="EMBL" id="ATX77373.1"/>
    </source>
</evidence>
<dbReference type="GO" id="GO:0046872">
    <property type="term" value="F:metal ion binding"/>
    <property type="evidence" value="ECO:0007669"/>
    <property type="project" value="UniProtKB-KW"/>
</dbReference>
<dbReference type="SUPFAM" id="SSF50692">
    <property type="entry name" value="ADC-like"/>
    <property type="match status" value="1"/>
</dbReference>
<evidence type="ECO:0000256" key="10">
    <source>
        <dbReference type="ARBA" id="ARBA00023063"/>
    </source>
</evidence>
<dbReference type="EC" id="1.7.99.4" evidence="12"/>
<reference evidence="12 13" key="1">
    <citation type="journal article" date="2017" name="Environ. Microbiol.">
        <title>Genomic and physiological analyses of 'Reinekea forsetii' reveal a versatile opportunistic lifestyle during spring algae blooms.</title>
        <authorList>
            <person name="Avci B."/>
            <person name="Hahnke R.L."/>
            <person name="Chafee M."/>
            <person name="Fischer T."/>
            <person name="Gruber-Vodicka H."/>
            <person name="Tegetmeyer H.E."/>
            <person name="Harder J."/>
            <person name="Fuchs B.M."/>
            <person name="Amann R.I."/>
            <person name="Teeling H."/>
        </authorList>
    </citation>
    <scope>NUCLEOTIDE SEQUENCE [LARGE SCALE GENOMIC DNA]</scope>
    <source>
        <strain evidence="12 13">Hel1_31_D35</strain>
    </source>
</reference>
<dbReference type="InterPro" id="IPR006657">
    <property type="entry name" value="MoPterin_dinucl-bd_dom"/>
</dbReference>
<keyword evidence="7 12" id="KW-0560">Oxidoreductase</keyword>
<dbReference type="GO" id="GO:0016020">
    <property type="term" value="C:membrane"/>
    <property type="evidence" value="ECO:0007669"/>
    <property type="project" value="TreeGrafter"/>
</dbReference>
<dbReference type="InterPro" id="IPR009010">
    <property type="entry name" value="Asp_de-COase-like_dom_sf"/>
</dbReference>
<dbReference type="InterPro" id="IPR007419">
    <property type="entry name" value="BFD-like_2Fe2S-bd_dom"/>
</dbReference>
<dbReference type="GO" id="GO:0051539">
    <property type="term" value="F:4 iron, 4 sulfur cluster binding"/>
    <property type="evidence" value="ECO:0007669"/>
    <property type="project" value="UniProtKB-KW"/>
</dbReference>
<dbReference type="InterPro" id="IPR027467">
    <property type="entry name" value="MopterinOxRdtase_cofactor_BS"/>
</dbReference>
<dbReference type="Gene3D" id="3.40.228.10">
    <property type="entry name" value="Dimethylsulfoxide Reductase, domain 2"/>
    <property type="match status" value="1"/>
</dbReference>
<dbReference type="Gene3D" id="3.40.50.740">
    <property type="match status" value="1"/>
</dbReference>
<dbReference type="GO" id="GO:0045333">
    <property type="term" value="P:cellular respiration"/>
    <property type="evidence" value="ECO:0007669"/>
    <property type="project" value="UniProtKB-ARBA"/>
</dbReference>
<dbReference type="InterPro" id="IPR050123">
    <property type="entry name" value="Prok_molybdopt-oxidoreductase"/>
</dbReference>
<dbReference type="AlphaFoldDB" id="A0A2K8KRM4"/>
<dbReference type="SUPFAM" id="SSF53706">
    <property type="entry name" value="Formate dehydrogenase/DMSO reductase, domains 1-3"/>
    <property type="match status" value="1"/>
</dbReference>
<dbReference type="PANTHER" id="PTHR43105:SF9">
    <property type="entry name" value="NADPH-FE(3+) OXIDOREDUCTASE SUBUNIT ALPHA"/>
    <property type="match status" value="1"/>
</dbReference>
<evidence type="ECO:0000256" key="3">
    <source>
        <dbReference type="ARBA" id="ARBA00008747"/>
    </source>
</evidence>
<evidence type="ECO:0000256" key="5">
    <source>
        <dbReference type="ARBA" id="ARBA00022505"/>
    </source>
</evidence>
<keyword evidence="5" id="KW-0500">Molybdenum</keyword>
<evidence type="ECO:0000256" key="7">
    <source>
        <dbReference type="ARBA" id="ARBA00023002"/>
    </source>
</evidence>
<dbReference type="RefSeq" id="WP_100257636.1">
    <property type="nucleotide sequence ID" value="NZ_CP011797.1"/>
</dbReference>
<dbReference type="Pfam" id="PF01568">
    <property type="entry name" value="Molydop_binding"/>
    <property type="match status" value="1"/>
</dbReference>
<evidence type="ECO:0000256" key="8">
    <source>
        <dbReference type="ARBA" id="ARBA00023004"/>
    </source>
</evidence>
<dbReference type="SMART" id="SM00926">
    <property type="entry name" value="Molybdop_Fe4S4"/>
    <property type="match status" value="1"/>
</dbReference>
<organism evidence="12 13">
    <name type="scientific">Reinekea forsetii</name>
    <dbReference type="NCBI Taxonomy" id="1336806"/>
    <lineage>
        <taxon>Bacteria</taxon>
        <taxon>Pseudomonadati</taxon>
        <taxon>Pseudomonadota</taxon>
        <taxon>Gammaproteobacteria</taxon>
        <taxon>Oceanospirillales</taxon>
        <taxon>Saccharospirillaceae</taxon>
        <taxon>Reinekea</taxon>
    </lineage>
</organism>
<keyword evidence="13" id="KW-1185">Reference proteome</keyword>
<dbReference type="InterPro" id="IPR041957">
    <property type="entry name" value="CT_Nitrate-R-NapA-like"/>
</dbReference>
<evidence type="ECO:0000256" key="9">
    <source>
        <dbReference type="ARBA" id="ARBA00023014"/>
    </source>
</evidence>
<dbReference type="PANTHER" id="PTHR43105">
    <property type="entry name" value="RESPIRATORY NITRATE REDUCTASE"/>
    <property type="match status" value="1"/>
</dbReference>
<keyword evidence="9" id="KW-0411">Iron-sulfur</keyword>